<dbReference type="RefSeq" id="WP_220228988.1">
    <property type="nucleotide sequence ID" value="NZ_JAICBX010000002.1"/>
</dbReference>
<accession>A0AAE3D0C2</accession>
<dbReference type="InterPro" id="IPR052164">
    <property type="entry name" value="Anthracycline_SecMetBiosynth"/>
</dbReference>
<dbReference type="Gene3D" id="3.10.180.10">
    <property type="entry name" value="2,3-Dihydroxybiphenyl 1,2-Dioxygenase, domain 1"/>
    <property type="match status" value="1"/>
</dbReference>
<evidence type="ECO:0000259" key="1">
    <source>
        <dbReference type="PROSITE" id="PS51819"/>
    </source>
</evidence>
<proteinExistence type="predicted"/>
<gene>
    <name evidence="2" type="ORF">K1W69_14280</name>
</gene>
<keyword evidence="3" id="KW-1185">Reference proteome</keyword>
<dbReference type="Pfam" id="PF00903">
    <property type="entry name" value="Glyoxalase"/>
    <property type="match status" value="1"/>
</dbReference>
<name>A0AAE3D0C2_9HYPH</name>
<dbReference type="CDD" id="cd07247">
    <property type="entry name" value="SgaA_N_like"/>
    <property type="match status" value="1"/>
</dbReference>
<protein>
    <submittedName>
        <fullName evidence="2">VOC family protein</fullName>
    </submittedName>
</protein>
<feature type="domain" description="VOC" evidence="1">
    <location>
        <begin position="9"/>
        <end position="124"/>
    </location>
</feature>
<dbReference type="InterPro" id="IPR029068">
    <property type="entry name" value="Glyas_Bleomycin-R_OHBP_Dase"/>
</dbReference>
<sequence>MSDTLPQNAIVWFEIPVSDFAAAQSFYNTVFKTELVVNETGANPIAVFPCENPQNGVGGHIYEGKAADAGKGVTVHLAAPDSVEETMDRLVAQRGKVVSDIISIPAGRFVYCLDPDGNSIGVFK</sequence>
<evidence type="ECO:0000313" key="2">
    <source>
        <dbReference type="EMBL" id="MBW8638360.1"/>
    </source>
</evidence>
<dbReference type="SUPFAM" id="SSF54593">
    <property type="entry name" value="Glyoxalase/Bleomycin resistance protein/Dihydroxybiphenyl dioxygenase"/>
    <property type="match status" value="1"/>
</dbReference>
<dbReference type="InterPro" id="IPR004360">
    <property type="entry name" value="Glyas_Fos-R_dOase_dom"/>
</dbReference>
<reference evidence="2" key="1">
    <citation type="submission" date="2021-08" db="EMBL/GenBank/DDBJ databases">
        <title>Hoeflea bacterium WL0058 sp. nov., isolated from the sediment.</title>
        <authorList>
            <person name="Wang L."/>
            <person name="Zhang D."/>
        </authorList>
    </citation>
    <scope>NUCLEOTIDE SEQUENCE</scope>
    <source>
        <strain evidence="2">WL0058</strain>
    </source>
</reference>
<dbReference type="PROSITE" id="PS51819">
    <property type="entry name" value="VOC"/>
    <property type="match status" value="1"/>
</dbReference>
<dbReference type="AlphaFoldDB" id="A0AAE3D0C2"/>
<comment type="caution">
    <text evidence="2">The sequence shown here is derived from an EMBL/GenBank/DDBJ whole genome shotgun (WGS) entry which is preliminary data.</text>
</comment>
<organism evidence="2 3">
    <name type="scientific">Flavimaribacter sediminis</name>
    <dbReference type="NCBI Taxonomy" id="2865987"/>
    <lineage>
        <taxon>Bacteria</taxon>
        <taxon>Pseudomonadati</taxon>
        <taxon>Pseudomonadota</taxon>
        <taxon>Alphaproteobacteria</taxon>
        <taxon>Hyphomicrobiales</taxon>
        <taxon>Rhizobiaceae</taxon>
        <taxon>Flavimaribacter</taxon>
    </lineage>
</organism>
<dbReference type="EMBL" id="JAICBX010000002">
    <property type="protein sequence ID" value="MBW8638360.1"/>
    <property type="molecule type" value="Genomic_DNA"/>
</dbReference>
<dbReference type="Proteomes" id="UP001196509">
    <property type="component" value="Unassembled WGS sequence"/>
</dbReference>
<dbReference type="InterPro" id="IPR037523">
    <property type="entry name" value="VOC_core"/>
</dbReference>
<dbReference type="PANTHER" id="PTHR33993:SF2">
    <property type="entry name" value="VOC DOMAIN-CONTAINING PROTEIN"/>
    <property type="match status" value="1"/>
</dbReference>
<evidence type="ECO:0000313" key="3">
    <source>
        <dbReference type="Proteomes" id="UP001196509"/>
    </source>
</evidence>
<dbReference type="PANTHER" id="PTHR33993">
    <property type="entry name" value="GLYOXALASE-RELATED"/>
    <property type="match status" value="1"/>
</dbReference>